<dbReference type="OrthoDB" id="310217at2759"/>
<comment type="caution">
    <text evidence="4">The sequence shown here is derived from an EMBL/GenBank/DDBJ whole genome shotgun (WGS) entry which is preliminary data.</text>
</comment>
<keyword evidence="5" id="KW-1185">Reference proteome</keyword>
<dbReference type="GO" id="GO:0036064">
    <property type="term" value="C:ciliary basal body"/>
    <property type="evidence" value="ECO:0007669"/>
    <property type="project" value="TreeGrafter"/>
</dbReference>
<dbReference type="InterPro" id="IPR019734">
    <property type="entry name" value="TPR_rpt"/>
</dbReference>
<sequence>MGNIVPNDKDFMDIIIHLKNKNEEELGLILIGLATFHKRIEKLEKIDKDAAILFVKMIIYSFTNDTPKAIQIGEEIKLRHQYIHVYLLQGFCYMKLGLLGDAERCLKQALDIKPQRVNTIFSLYKLSMMKEDYQNAFNYLNEIKKFDRSPKIHFLMGITYQKMNQHDQAILCFEIAHQQIQNQEYFLHKMESFLALEKYEEALECCMIVIINEPGNKYLQEKLQYLLKLLGIDEEQHRLKLLKLQQEHNYTLETYKEKRALEAQQTQLILRQSKIRVKPDQGQIDQTQSQIKLNKQNQQITYYLDALYYTFTQFFGLYVHLDQNSSSKIAQYLSTKQNIEILKFTDMIRQTIQQCYPDLTKLSIEDLSNKLTLWYNKKIKENEEDIFKHLFKIFYNLNQTNFKQKLIERLNEDFSISIERKKKNNEFYLYLTEICRAVEKEGFQIYKESGGQLGLEHAIIILGFIIRFTELVDEDDSFENIIFRGLNKDDFYQFFQSQSRIQIKNSQQKQFILNREETQVQTDLTFMSKFQ</sequence>
<evidence type="ECO:0000256" key="3">
    <source>
        <dbReference type="PROSITE-ProRule" id="PRU00339"/>
    </source>
</evidence>
<name>A0A8S1SIS0_9CILI</name>
<dbReference type="GO" id="GO:0061512">
    <property type="term" value="P:protein localization to cilium"/>
    <property type="evidence" value="ECO:0007669"/>
    <property type="project" value="TreeGrafter"/>
</dbReference>
<dbReference type="Pfam" id="PF13181">
    <property type="entry name" value="TPR_8"/>
    <property type="match status" value="1"/>
</dbReference>
<evidence type="ECO:0000256" key="2">
    <source>
        <dbReference type="ARBA" id="ARBA00022803"/>
    </source>
</evidence>
<dbReference type="PANTHER" id="PTHR44186:SF1">
    <property type="entry name" value="BARDET-BIEDL SYNDROME 4 PROTEIN"/>
    <property type="match status" value="1"/>
</dbReference>
<organism evidence="4 5">
    <name type="scientific">Paramecium pentaurelia</name>
    <dbReference type="NCBI Taxonomy" id="43138"/>
    <lineage>
        <taxon>Eukaryota</taxon>
        <taxon>Sar</taxon>
        <taxon>Alveolata</taxon>
        <taxon>Ciliophora</taxon>
        <taxon>Intramacronucleata</taxon>
        <taxon>Oligohymenophorea</taxon>
        <taxon>Peniculida</taxon>
        <taxon>Parameciidae</taxon>
        <taxon>Paramecium</taxon>
    </lineage>
</organism>
<evidence type="ECO:0008006" key="6">
    <source>
        <dbReference type="Google" id="ProtNLM"/>
    </source>
</evidence>
<protein>
    <recommendedName>
        <fullName evidence="6">Tetratricopeptide repeat protein</fullName>
    </recommendedName>
</protein>
<dbReference type="PANTHER" id="PTHR44186">
    <property type="match status" value="1"/>
</dbReference>
<feature type="repeat" description="TPR" evidence="3">
    <location>
        <begin position="83"/>
        <end position="116"/>
    </location>
</feature>
<dbReference type="GO" id="GO:0060271">
    <property type="term" value="P:cilium assembly"/>
    <property type="evidence" value="ECO:0007669"/>
    <property type="project" value="TreeGrafter"/>
</dbReference>
<gene>
    <name evidence="4" type="ORF">PPENT_87.1.T0080023</name>
</gene>
<keyword evidence="1" id="KW-0677">Repeat</keyword>
<evidence type="ECO:0000313" key="5">
    <source>
        <dbReference type="Proteomes" id="UP000689195"/>
    </source>
</evidence>
<dbReference type="SMART" id="SM00028">
    <property type="entry name" value="TPR"/>
    <property type="match status" value="3"/>
</dbReference>
<dbReference type="PROSITE" id="PS50005">
    <property type="entry name" value="TPR"/>
    <property type="match status" value="1"/>
</dbReference>
<accession>A0A8S1SIS0</accession>
<dbReference type="Proteomes" id="UP000689195">
    <property type="component" value="Unassembled WGS sequence"/>
</dbReference>
<evidence type="ECO:0000256" key="1">
    <source>
        <dbReference type="ARBA" id="ARBA00022737"/>
    </source>
</evidence>
<proteinExistence type="predicted"/>
<keyword evidence="2 3" id="KW-0802">TPR repeat</keyword>
<reference evidence="4" key="1">
    <citation type="submission" date="2021-01" db="EMBL/GenBank/DDBJ databases">
        <authorList>
            <consortium name="Genoscope - CEA"/>
            <person name="William W."/>
        </authorList>
    </citation>
    <scope>NUCLEOTIDE SEQUENCE</scope>
</reference>
<evidence type="ECO:0000313" key="4">
    <source>
        <dbReference type="EMBL" id="CAD8139287.1"/>
    </source>
</evidence>
<dbReference type="AlphaFoldDB" id="A0A8S1SIS0"/>
<dbReference type="EMBL" id="CAJJDO010000008">
    <property type="protein sequence ID" value="CAD8139287.1"/>
    <property type="molecule type" value="Genomic_DNA"/>
</dbReference>